<evidence type="ECO:0000256" key="7">
    <source>
        <dbReference type="ARBA" id="ARBA00022840"/>
    </source>
</evidence>
<dbReference type="Proteomes" id="UP000886842">
    <property type="component" value="Unassembled WGS sequence"/>
</dbReference>
<feature type="domain" description="Histidine kinase/HSP90-like ATPase" evidence="10">
    <location>
        <begin position="293"/>
        <end position="379"/>
    </location>
</feature>
<dbReference type="Pfam" id="PF07730">
    <property type="entry name" value="HisKA_3"/>
    <property type="match status" value="1"/>
</dbReference>
<dbReference type="InterPro" id="IPR050482">
    <property type="entry name" value="Sensor_HK_TwoCompSys"/>
</dbReference>
<dbReference type="GO" id="GO:0000155">
    <property type="term" value="F:phosphorelay sensor kinase activity"/>
    <property type="evidence" value="ECO:0007669"/>
    <property type="project" value="InterPro"/>
</dbReference>
<gene>
    <name evidence="12" type="ORF">IAA98_01080</name>
</gene>
<comment type="caution">
    <text evidence="12">The sequence shown here is derived from an EMBL/GenBank/DDBJ whole genome shotgun (WGS) entry which is preliminary data.</text>
</comment>
<dbReference type="InterPro" id="IPR011712">
    <property type="entry name" value="Sig_transdc_His_kin_sub3_dim/P"/>
</dbReference>
<keyword evidence="3" id="KW-0597">Phosphoprotein</keyword>
<keyword evidence="9" id="KW-1133">Transmembrane helix</keyword>
<dbReference type="PANTHER" id="PTHR24421:SF10">
    <property type="entry name" value="NITRATE_NITRITE SENSOR PROTEIN NARQ"/>
    <property type="match status" value="1"/>
</dbReference>
<comment type="catalytic activity">
    <reaction evidence="1">
        <text>ATP + protein L-histidine = ADP + protein N-phospho-L-histidine.</text>
        <dbReference type="EC" id="2.7.13.3"/>
    </reaction>
</comment>
<evidence type="ECO:0000256" key="1">
    <source>
        <dbReference type="ARBA" id="ARBA00000085"/>
    </source>
</evidence>
<evidence type="ECO:0000256" key="8">
    <source>
        <dbReference type="ARBA" id="ARBA00023012"/>
    </source>
</evidence>
<dbReference type="Gene3D" id="3.30.565.10">
    <property type="entry name" value="Histidine kinase-like ATPase, C-terminal domain"/>
    <property type="match status" value="1"/>
</dbReference>
<dbReference type="Pfam" id="PF02518">
    <property type="entry name" value="HATPase_c"/>
    <property type="match status" value="1"/>
</dbReference>
<sequence length="385" mass="40860">MDGPLRSRLLDALLIGALAGILLTLSEPTRRWASGLMVVLVALIAIGWVLWRIRPRGRRLPIGLRRGAVVVTALASVPTTVLGDSPLAFGVVWAAALMLVLELGTWAGIGYGAVLAGIALAVHLMVGRDLLTAALEAVAVGLLSGFGIILAQALRAADELNSARLQALSALRHQYASDTDLVLAEERARTGRALHDGLGHRLTAVGMSLEFAERMRPNDPDRAWQEVDRARTEAATALTDMRRLVRAMHPVDLATAGTDDSFTAIADGFRRTGLDVAVEVHGVDRLEREQVLLLVRFVQEGLTNVVRHSRATAASLQITVTDEVVATISDDGSTTGDEAVPTEGFGLRSLRERAERLGGGLTAGPAEAGFTVRLRLPVASVAVTA</sequence>
<dbReference type="InterPro" id="IPR003594">
    <property type="entry name" value="HATPase_dom"/>
</dbReference>
<keyword evidence="8" id="KW-0902">Two-component regulatory system</keyword>
<dbReference type="GO" id="GO:0046983">
    <property type="term" value="F:protein dimerization activity"/>
    <property type="evidence" value="ECO:0007669"/>
    <property type="project" value="InterPro"/>
</dbReference>
<feature type="transmembrane region" description="Helical" evidence="9">
    <location>
        <begin position="103"/>
        <end position="126"/>
    </location>
</feature>
<feature type="transmembrane region" description="Helical" evidence="9">
    <location>
        <begin position="133"/>
        <end position="154"/>
    </location>
</feature>
<keyword evidence="7" id="KW-0067">ATP-binding</keyword>
<keyword evidence="9" id="KW-0472">Membrane</keyword>
<feature type="transmembrane region" description="Helical" evidence="9">
    <location>
        <begin position="32"/>
        <end position="51"/>
    </location>
</feature>
<keyword evidence="9" id="KW-0812">Transmembrane</keyword>
<feature type="domain" description="Signal transduction histidine kinase subgroup 3 dimerisation and phosphoacceptor" evidence="11">
    <location>
        <begin position="186"/>
        <end position="253"/>
    </location>
</feature>
<evidence type="ECO:0000259" key="10">
    <source>
        <dbReference type="Pfam" id="PF02518"/>
    </source>
</evidence>
<evidence type="ECO:0000256" key="9">
    <source>
        <dbReference type="SAM" id="Phobius"/>
    </source>
</evidence>
<dbReference type="InterPro" id="IPR036890">
    <property type="entry name" value="HATPase_C_sf"/>
</dbReference>
<dbReference type="EC" id="2.7.13.3" evidence="2"/>
<dbReference type="SUPFAM" id="SSF55874">
    <property type="entry name" value="ATPase domain of HSP90 chaperone/DNA topoisomerase II/histidine kinase"/>
    <property type="match status" value="1"/>
</dbReference>
<proteinExistence type="predicted"/>
<evidence type="ECO:0000259" key="11">
    <source>
        <dbReference type="Pfam" id="PF07730"/>
    </source>
</evidence>
<dbReference type="GO" id="GO:0016020">
    <property type="term" value="C:membrane"/>
    <property type="evidence" value="ECO:0007669"/>
    <property type="project" value="InterPro"/>
</dbReference>
<accession>A0A9D1KLW9</accession>
<evidence type="ECO:0000256" key="6">
    <source>
        <dbReference type="ARBA" id="ARBA00022777"/>
    </source>
</evidence>
<name>A0A9D1KLW9_9ACTN</name>
<evidence type="ECO:0000256" key="4">
    <source>
        <dbReference type="ARBA" id="ARBA00022679"/>
    </source>
</evidence>
<evidence type="ECO:0000256" key="2">
    <source>
        <dbReference type="ARBA" id="ARBA00012438"/>
    </source>
</evidence>
<reference evidence="12" key="1">
    <citation type="submission" date="2020-10" db="EMBL/GenBank/DDBJ databases">
        <authorList>
            <person name="Gilroy R."/>
        </authorList>
    </citation>
    <scope>NUCLEOTIDE SEQUENCE</scope>
    <source>
        <strain evidence="12">ChiGjej1B1-24693</strain>
    </source>
</reference>
<dbReference type="AlphaFoldDB" id="A0A9D1KLW9"/>
<keyword evidence="6 12" id="KW-0418">Kinase</keyword>
<evidence type="ECO:0000313" key="13">
    <source>
        <dbReference type="Proteomes" id="UP000886842"/>
    </source>
</evidence>
<evidence type="ECO:0000256" key="5">
    <source>
        <dbReference type="ARBA" id="ARBA00022741"/>
    </source>
</evidence>
<reference evidence="12" key="2">
    <citation type="journal article" date="2021" name="PeerJ">
        <title>Extensive microbial diversity within the chicken gut microbiome revealed by metagenomics and culture.</title>
        <authorList>
            <person name="Gilroy R."/>
            <person name="Ravi A."/>
            <person name="Getino M."/>
            <person name="Pursley I."/>
            <person name="Horton D.L."/>
            <person name="Alikhan N.F."/>
            <person name="Baker D."/>
            <person name="Gharbi K."/>
            <person name="Hall N."/>
            <person name="Watson M."/>
            <person name="Adriaenssens E.M."/>
            <person name="Foster-Nyarko E."/>
            <person name="Jarju S."/>
            <person name="Secka A."/>
            <person name="Antonio M."/>
            <person name="Oren A."/>
            <person name="Chaudhuri R.R."/>
            <person name="La Ragione R."/>
            <person name="Hildebrand F."/>
            <person name="Pallen M.J."/>
        </authorList>
    </citation>
    <scope>NUCLEOTIDE SEQUENCE</scope>
    <source>
        <strain evidence="12">ChiGjej1B1-24693</strain>
    </source>
</reference>
<organism evidence="12 13">
    <name type="scientific">Candidatus Avipropionibacterium avicola</name>
    <dbReference type="NCBI Taxonomy" id="2840701"/>
    <lineage>
        <taxon>Bacteria</taxon>
        <taxon>Bacillati</taxon>
        <taxon>Actinomycetota</taxon>
        <taxon>Actinomycetes</taxon>
        <taxon>Propionibacteriales</taxon>
        <taxon>Propionibacteriaceae</taxon>
        <taxon>Propionibacteriaceae incertae sedis</taxon>
        <taxon>Candidatus Avipropionibacterium</taxon>
    </lineage>
</organism>
<keyword evidence="5" id="KW-0547">Nucleotide-binding</keyword>
<keyword evidence="4" id="KW-0808">Transferase</keyword>
<evidence type="ECO:0000313" key="12">
    <source>
        <dbReference type="EMBL" id="HIT74162.1"/>
    </source>
</evidence>
<feature type="transmembrane region" description="Helical" evidence="9">
    <location>
        <begin position="9"/>
        <end position="26"/>
    </location>
</feature>
<dbReference type="GO" id="GO:0005524">
    <property type="term" value="F:ATP binding"/>
    <property type="evidence" value="ECO:0007669"/>
    <property type="project" value="UniProtKB-KW"/>
</dbReference>
<protein>
    <recommendedName>
        <fullName evidence="2">histidine kinase</fullName>
        <ecNumber evidence="2">2.7.13.3</ecNumber>
    </recommendedName>
</protein>
<evidence type="ECO:0000256" key="3">
    <source>
        <dbReference type="ARBA" id="ARBA00022553"/>
    </source>
</evidence>
<dbReference type="Gene3D" id="1.20.5.1930">
    <property type="match status" value="1"/>
</dbReference>
<dbReference type="PANTHER" id="PTHR24421">
    <property type="entry name" value="NITRATE/NITRITE SENSOR PROTEIN NARX-RELATED"/>
    <property type="match status" value="1"/>
</dbReference>
<dbReference type="CDD" id="cd16917">
    <property type="entry name" value="HATPase_UhpB-NarQ-NarX-like"/>
    <property type="match status" value="1"/>
</dbReference>
<dbReference type="EMBL" id="DVLP01000034">
    <property type="protein sequence ID" value="HIT74162.1"/>
    <property type="molecule type" value="Genomic_DNA"/>
</dbReference>